<accession>A0AAV9J9C1</accession>
<name>A0AAV9J9C1_9PEZI</name>
<organism evidence="3 4">
    <name type="scientific">Oleoguttula mirabilis</name>
    <dbReference type="NCBI Taxonomy" id="1507867"/>
    <lineage>
        <taxon>Eukaryota</taxon>
        <taxon>Fungi</taxon>
        <taxon>Dikarya</taxon>
        <taxon>Ascomycota</taxon>
        <taxon>Pezizomycotina</taxon>
        <taxon>Dothideomycetes</taxon>
        <taxon>Dothideomycetidae</taxon>
        <taxon>Mycosphaerellales</taxon>
        <taxon>Teratosphaeriaceae</taxon>
        <taxon>Oleoguttula</taxon>
    </lineage>
</organism>
<feature type="transmembrane region" description="Helical" evidence="2">
    <location>
        <begin position="55"/>
        <end position="77"/>
    </location>
</feature>
<dbReference type="AlphaFoldDB" id="A0AAV9J9C1"/>
<keyword evidence="2" id="KW-1133">Transmembrane helix</keyword>
<dbReference type="Proteomes" id="UP001324427">
    <property type="component" value="Unassembled WGS sequence"/>
</dbReference>
<feature type="compositionally biased region" description="Low complexity" evidence="1">
    <location>
        <begin position="174"/>
        <end position="185"/>
    </location>
</feature>
<proteinExistence type="predicted"/>
<protein>
    <recommendedName>
        <fullName evidence="5">MARVEL domain-containing protein</fullName>
    </recommendedName>
</protein>
<comment type="caution">
    <text evidence="3">The sequence shown here is derived from an EMBL/GenBank/DDBJ whole genome shotgun (WGS) entry which is preliminary data.</text>
</comment>
<feature type="transmembrane region" description="Helical" evidence="2">
    <location>
        <begin position="21"/>
        <end position="43"/>
    </location>
</feature>
<evidence type="ECO:0000313" key="4">
    <source>
        <dbReference type="Proteomes" id="UP001324427"/>
    </source>
</evidence>
<dbReference type="EMBL" id="JAVFHQ010000049">
    <property type="protein sequence ID" value="KAK4541714.1"/>
    <property type="molecule type" value="Genomic_DNA"/>
</dbReference>
<feature type="transmembrane region" description="Helical" evidence="2">
    <location>
        <begin position="137"/>
        <end position="156"/>
    </location>
</feature>
<feature type="region of interest" description="Disordered" evidence="1">
    <location>
        <begin position="167"/>
        <end position="193"/>
    </location>
</feature>
<keyword evidence="2" id="KW-0812">Transmembrane</keyword>
<sequence>MTYMQKFRASAANLWLQRLLRLLEFLSPVISLGFFAARLYKIAKLERRLTASNGAVAGILAAAIVYSFIAGLISCCVKAGPKFLRWLLMVMDLLFVGAFIGVAYLTRPHGGSSGPCTNQSRIYQGIIPKHQNCNLPWATFITAIISAILHFLTALFHEVKDRRNARNADKEAHGYNGTDGYNGTNGHNGGYAN</sequence>
<reference evidence="3 4" key="1">
    <citation type="submission" date="2021-11" db="EMBL/GenBank/DDBJ databases">
        <title>Black yeast isolated from Biological Soil Crust.</title>
        <authorList>
            <person name="Kurbessoian T."/>
        </authorList>
    </citation>
    <scope>NUCLEOTIDE SEQUENCE [LARGE SCALE GENOMIC DNA]</scope>
    <source>
        <strain evidence="3 4">CCFEE 5522</strain>
    </source>
</reference>
<evidence type="ECO:0000313" key="3">
    <source>
        <dbReference type="EMBL" id="KAK4541714.1"/>
    </source>
</evidence>
<keyword evidence="4" id="KW-1185">Reference proteome</keyword>
<evidence type="ECO:0000256" key="2">
    <source>
        <dbReference type="SAM" id="Phobius"/>
    </source>
</evidence>
<feature type="transmembrane region" description="Helical" evidence="2">
    <location>
        <begin position="84"/>
        <end position="105"/>
    </location>
</feature>
<evidence type="ECO:0000256" key="1">
    <source>
        <dbReference type="SAM" id="MobiDB-lite"/>
    </source>
</evidence>
<gene>
    <name evidence="3" type="ORF">LTR36_007423</name>
</gene>
<evidence type="ECO:0008006" key="5">
    <source>
        <dbReference type="Google" id="ProtNLM"/>
    </source>
</evidence>
<keyword evidence="2" id="KW-0472">Membrane</keyword>